<dbReference type="Proteomes" id="UP001172673">
    <property type="component" value="Unassembled WGS sequence"/>
</dbReference>
<feature type="transmembrane region" description="Helical" evidence="8">
    <location>
        <begin position="221"/>
        <end position="241"/>
    </location>
</feature>
<gene>
    <name evidence="9" type="ORF">H2200_004178</name>
</gene>
<dbReference type="GO" id="GO:0015254">
    <property type="term" value="F:glycerol channel activity"/>
    <property type="evidence" value="ECO:0007669"/>
    <property type="project" value="TreeGrafter"/>
</dbReference>
<comment type="similarity">
    <text evidence="2 7">Belongs to the MIP/aquaporin (TC 1.A.8) family.</text>
</comment>
<accession>A0AA38XFU2</accession>
<feature type="transmembrane region" description="Helical" evidence="8">
    <location>
        <begin position="55"/>
        <end position="76"/>
    </location>
</feature>
<evidence type="ECO:0000256" key="5">
    <source>
        <dbReference type="ARBA" id="ARBA00022989"/>
    </source>
</evidence>
<proteinExistence type="inferred from homology"/>
<dbReference type="PANTHER" id="PTHR43829:SF14">
    <property type="entry name" value="AQUAPORIN 3"/>
    <property type="match status" value="1"/>
</dbReference>
<feature type="transmembrane region" description="Helical" evidence="8">
    <location>
        <begin position="82"/>
        <end position="105"/>
    </location>
</feature>
<evidence type="ECO:0000256" key="8">
    <source>
        <dbReference type="SAM" id="Phobius"/>
    </source>
</evidence>
<sequence length="333" mass="36140">MEDKAHRLERHDIETGIADALQKHITRHVVPPPTISQRRLSFEHKRPRWFMEMTAEAIGVFLFVYGGIFPIAAMVLNDASPAISSIFQIGCGFGLGIAFAIITCAPTSGGHFNPAITICFAIWKGFPWKKVPQYIAAQVFGSFLGGLVVVGQYRQQLWALKAKLVAEGVTKFNFNGGPGSILCSFPNPDQTNLGYLFMTEFFIGAYVAFVIWATLDAANPFFSPASAPFIIGLAFSVLEFADITVSANMARDLGTRIVAAIFFGSDAFTYHHHSWIGILGTVPASIFATSVYELLVKDSIVHIAKGHAGHSEGQGGLMKHLSRVASSGIVEEV</sequence>
<name>A0AA38XFU2_9EURO</name>
<dbReference type="SUPFAM" id="SSF81338">
    <property type="entry name" value="Aquaporin-like"/>
    <property type="match status" value="1"/>
</dbReference>
<comment type="subcellular location">
    <subcellularLocation>
        <location evidence="1">Membrane</location>
        <topology evidence="1">Multi-pass membrane protein</topology>
    </subcellularLocation>
</comment>
<keyword evidence="5 8" id="KW-1133">Transmembrane helix</keyword>
<feature type="transmembrane region" description="Helical" evidence="8">
    <location>
        <begin position="193"/>
        <end position="215"/>
    </location>
</feature>
<dbReference type="EMBL" id="JAPDRK010000005">
    <property type="protein sequence ID" value="KAJ9612581.1"/>
    <property type="molecule type" value="Genomic_DNA"/>
</dbReference>
<dbReference type="InterPro" id="IPR050363">
    <property type="entry name" value="MIP/Aquaporin"/>
</dbReference>
<comment type="caution">
    <text evidence="9">The sequence shown here is derived from an EMBL/GenBank/DDBJ whole genome shotgun (WGS) entry which is preliminary data.</text>
</comment>
<keyword evidence="6 8" id="KW-0472">Membrane</keyword>
<dbReference type="Pfam" id="PF00230">
    <property type="entry name" value="MIP"/>
    <property type="match status" value="1"/>
</dbReference>
<evidence type="ECO:0000256" key="7">
    <source>
        <dbReference type="RuleBase" id="RU000477"/>
    </source>
</evidence>
<evidence type="ECO:0000256" key="6">
    <source>
        <dbReference type="ARBA" id="ARBA00023136"/>
    </source>
</evidence>
<dbReference type="InterPro" id="IPR023271">
    <property type="entry name" value="Aquaporin-like"/>
</dbReference>
<evidence type="ECO:0000256" key="4">
    <source>
        <dbReference type="ARBA" id="ARBA00022692"/>
    </source>
</evidence>
<evidence type="ECO:0000256" key="3">
    <source>
        <dbReference type="ARBA" id="ARBA00022448"/>
    </source>
</evidence>
<feature type="transmembrane region" description="Helical" evidence="8">
    <location>
        <begin position="134"/>
        <end position="153"/>
    </location>
</feature>
<dbReference type="GO" id="GO:0005886">
    <property type="term" value="C:plasma membrane"/>
    <property type="evidence" value="ECO:0007669"/>
    <property type="project" value="TreeGrafter"/>
</dbReference>
<keyword evidence="4 7" id="KW-0812">Transmembrane</keyword>
<organism evidence="9 10">
    <name type="scientific">Cladophialophora chaetospira</name>
    <dbReference type="NCBI Taxonomy" id="386627"/>
    <lineage>
        <taxon>Eukaryota</taxon>
        <taxon>Fungi</taxon>
        <taxon>Dikarya</taxon>
        <taxon>Ascomycota</taxon>
        <taxon>Pezizomycotina</taxon>
        <taxon>Eurotiomycetes</taxon>
        <taxon>Chaetothyriomycetidae</taxon>
        <taxon>Chaetothyriales</taxon>
        <taxon>Herpotrichiellaceae</taxon>
        <taxon>Cladophialophora</taxon>
    </lineage>
</organism>
<evidence type="ECO:0008006" key="11">
    <source>
        <dbReference type="Google" id="ProtNLM"/>
    </source>
</evidence>
<evidence type="ECO:0000256" key="2">
    <source>
        <dbReference type="ARBA" id="ARBA00006175"/>
    </source>
</evidence>
<evidence type="ECO:0000256" key="1">
    <source>
        <dbReference type="ARBA" id="ARBA00004141"/>
    </source>
</evidence>
<keyword evidence="3 7" id="KW-0813">Transport</keyword>
<dbReference type="GO" id="GO:0015250">
    <property type="term" value="F:water channel activity"/>
    <property type="evidence" value="ECO:0007669"/>
    <property type="project" value="TreeGrafter"/>
</dbReference>
<dbReference type="InterPro" id="IPR000425">
    <property type="entry name" value="MIP"/>
</dbReference>
<dbReference type="PANTHER" id="PTHR43829">
    <property type="entry name" value="AQUAPORIN OR AQUAGLYCEROPORIN RELATED"/>
    <property type="match status" value="1"/>
</dbReference>
<dbReference type="Gene3D" id="1.20.1080.10">
    <property type="entry name" value="Glycerol uptake facilitator protein"/>
    <property type="match status" value="1"/>
</dbReference>
<evidence type="ECO:0000313" key="9">
    <source>
        <dbReference type="EMBL" id="KAJ9612581.1"/>
    </source>
</evidence>
<dbReference type="AlphaFoldDB" id="A0AA38XFU2"/>
<keyword evidence="10" id="KW-1185">Reference proteome</keyword>
<evidence type="ECO:0000313" key="10">
    <source>
        <dbReference type="Proteomes" id="UP001172673"/>
    </source>
</evidence>
<dbReference type="PRINTS" id="PR00783">
    <property type="entry name" value="MINTRINSICP"/>
</dbReference>
<protein>
    <recommendedName>
        <fullName evidence="11">Aquaporin-like protein</fullName>
    </recommendedName>
</protein>
<reference evidence="9" key="1">
    <citation type="submission" date="2022-10" db="EMBL/GenBank/DDBJ databases">
        <title>Culturing micro-colonial fungi from biological soil crusts in the Mojave desert and describing Neophaeococcomyces mojavensis, and introducing the new genera and species Taxawa tesnikishii.</title>
        <authorList>
            <person name="Kurbessoian T."/>
            <person name="Stajich J.E."/>
        </authorList>
    </citation>
    <scope>NUCLEOTIDE SEQUENCE</scope>
    <source>
        <strain evidence="9">TK_41</strain>
    </source>
</reference>